<proteinExistence type="predicted"/>
<keyword evidence="1" id="KW-0175">Coiled coil</keyword>
<dbReference type="AlphaFoldDB" id="A0A7M2XJJ0"/>
<organism evidence="4 5">
    <name type="scientific">Rhodococcus pyridinivorans</name>
    <dbReference type="NCBI Taxonomy" id="103816"/>
    <lineage>
        <taxon>Bacteria</taxon>
        <taxon>Bacillati</taxon>
        <taxon>Actinomycetota</taxon>
        <taxon>Actinomycetes</taxon>
        <taxon>Mycobacteriales</taxon>
        <taxon>Nocardiaceae</taxon>
        <taxon>Rhodococcus</taxon>
    </lineage>
</organism>
<evidence type="ECO:0000256" key="2">
    <source>
        <dbReference type="SAM" id="MobiDB-lite"/>
    </source>
</evidence>
<keyword evidence="5" id="KW-1185">Reference proteome</keyword>
<reference evidence="4 5" key="1">
    <citation type="submission" date="2020-10" db="EMBL/GenBank/DDBJ databases">
        <title>Whole genome sequence of oil-degrading bacteria Rhodococcus pyridinivorans strain 5Ap.</title>
        <authorList>
            <person name="Akhremchuk A.E."/>
            <person name="Valentovich L.N."/>
            <person name="Charniauskaya M.I."/>
            <person name="Bukliarevich H.A."/>
            <person name="Titok M.A."/>
        </authorList>
    </citation>
    <scope>NUCLEOTIDE SEQUENCE [LARGE SCALE GENOMIC DNA]</scope>
    <source>
        <strain evidence="4 5">5Ap</strain>
    </source>
</reference>
<gene>
    <name evidence="4" type="ORF">INP59_14375</name>
</gene>
<dbReference type="EMBL" id="CP063450">
    <property type="protein sequence ID" value="QOV97161.1"/>
    <property type="molecule type" value="Genomic_DNA"/>
</dbReference>
<feature type="region of interest" description="Disordered" evidence="2">
    <location>
        <begin position="106"/>
        <end position="126"/>
    </location>
</feature>
<sequence length="126" mass="14726">MQEWLIPLATAVITFAATAATAYFAFRAKRIEVKETGWGTLSEAWERRLNETEDEIRKLNEKVSQHESKIEGLEVKLRDERRRSWITLTYLRQVLAWVCSWKPEEATLPPPPEELQQELSPFLRGL</sequence>
<evidence type="ECO:0000313" key="4">
    <source>
        <dbReference type="EMBL" id="QOV97161.1"/>
    </source>
</evidence>
<name>A0A7M2XJJ0_9NOCA</name>
<keyword evidence="3" id="KW-1133">Transmembrane helix</keyword>
<protein>
    <submittedName>
        <fullName evidence="4">Uncharacterized protein</fullName>
    </submittedName>
</protein>
<keyword evidence="3" id="KW-0812">Transmembrane</keyword>
<accession>A0A7M2XJJ0</accession>
<keyword evidence="3" id="KW-0472">Membrane</keyword>
<dbReference type="RefSeq" id="WP_193902212.1">
    <property type="nucleotide sequence ID" value="NZ_CP063450.1"/>
</dbReference>
<evidence type="ECO:0000313" key="5">
    <source>
        <dbReference type="Proteomes" id="UP000593818"/>
    </source>
</evidence>
<evidence type="ECO:0000256" key="1">
    <source>
        <dbReference type="SAM" id="Coils"/>
    </source>
</evidence>
<feature type="coiled-coil region" evidence="1">
    <location>
        <begin position="42"/>
        <end position="83"/>
    </location>
</feature>
<evidence type="ECO:0000256" key="3">
    <source>
        <dbReference type="SAM" id="Phobius"/>
    </source>
</evidence>
<dbReference type="Proteomes" id="UP000593818">
    <property type="component" value="Chromosome"/>
</dbReference>
<feature type="transmembrane region" description="Helical" evidence="3">
    <location>
        <begin position="6"/>
        <end position="26"/>
    </location>
</feature>